<dbReference type="InterPro" id="IPR010982">
    <property type="entry name" value="Lambda_DNA-bd_dom_sf"/>
</dbReference>
<dbReference type="GO" id="GO:0000976">
    <property type="term" value="F:transcription cis-regulatory region binding"/>
    <property type="evidence" value="ECO:0007669"/>
    <property type="project" value="TreeGrafter"/>
</dbReference>
<gene>
    <name evidence="5" type="ORF">AZF04_06215</name>
</gene>
<dbReference type="AlphaFoldDB" id="A0A162EDX9"/>
<dbReference type="OrthoDB" id="9788209at2"/>
<dbReference type="Gene3D" id="1.10.260.40">
    <property type="entry name" value="lambda repressor-like DNA-binding domains"/>
    <property type="match status" value="1"/>
</dbReference>
<dbReference type="SMART" id="SM00354">
    <property type="entry name" value="HTH_LACI"/>
    <property type="match status" value="1"/>
</dbReference>
<organism evidence="5 6">
    <name type="scientific">Alkalihalobacillus trypoxylicola</name>
    <dbReference type="NCBI Taxonomy" id="519424"/>
    <lineage>
        <taxon>Bacteria</taxon>
        <taxon>Bacillati</taxon>
        <taxon>Bacillota</taxon>
        <taxon>Bacilli</taxon>
        <taxon>Bacillales</taxon>
        <taxon>Bacillaceae</taxon>
        <taxon>Alkalihalobacillus</taxon>
    </lineage>
</organism>
<dbReference type="Pfam" id="PF00356">
    <property type="entry name" value="LacI"/>
    <property type="match status" value="1"/>
</dbReference>
<evidence type="ECO:0000259" key="4">
    <source>
        <dbReference type="PROSITE" id="PS50932"/>
    </source>
</evidence>
<dbReference type="PANTHER" id="PTHR30146:SF109">
    <property type="entry name" value="HTH-TYPE TRANSCRIPTIONAL REGULATOR GALS"/>
    <property type="match status" value="1"/>
</dbReference>
<dbReference type="Proteomes" id="UP000075806">
    <property type="component" value="Unassembled WGS sequence"/>
</dbReference>
<reference evidence="5" key="1">
    <citation type="submission" date="2016-02" db="EMBL/GenBank/DDBJ databases">
        <title>Genome sequence of Bacillus trypoxylicola KCTC 13244(T).</title>
        <authorList>
            <person name="Jeong H."/>
            <person name="Park S.-H."/>
            <person name="Choi S.-K."/>
        </authorList>
    </citation>
    <scope>NUCLEOTIDE SEQUENCE [LARGE SCALE GENOMIC DNA]</scope>
    <source>
        <strain evidence="5">KCTC 13244</strain>
    </source>
</reference>
<dbReference type="SUPFAM" id="SSF53822">
    <property type="entry name" value="Periplasmic binding protein-like I"/>
    <property type="match status" value="1"/>
</dbReference>
<accession>A0A162EDX9</accession>
<comment type="caution">
    <text evidence="5">The sequence shown here is derived from an EMBL/GenBank/DDBJ whole genome shotgun (WGS) entry which is preliminary data.</text>
</comment>
<keyword evidence="3" id="KW-0804">Transcription</keyword>
<dbReference type="PANTHER" id="PTHR30146">
    <property type="entry name" value="LACI-RELATED TRANSCRIPTIONAL REPRESSOR"/>
    <property type="match status" value="1"/>
</dbReference>
<dbReference type="InterPro" id="IPR028082">
    <property type="entry name" value="Peripla_BP_I"/>
</dbReference>
<dbReference type="STRING" id="519424.AZF04_06215"/>
<dbReference type="Gene3D" id="3.40.50.2300">
    <property type="match status" value="2"/>
</dbReference>
<dbReference type="CDD" id="cd06294">
    <property type="entry name" value="PBP1_MalR-like"/>
    <property type="match status" value="1"/>
</dbReference>
<dbReference type="InterPro" id="IPR046335">
    <property type="entry name" value="LacI/GalR-like_sensor"/>
</dbReference>
<evidence type="ECO:0000256" key="2">
    <source>
        <dbReference type="ARBA" id="ARBA00023125"/>
    </source>
</evidence>
<evidence type="ECO:0000313" key="5">
    <source>
        <dbReference type="EMBL" id="KYG32353.1"/>
    </source>
</evidence>
<dbReference type="GO" id="GO:0003700">
    <property type="term" value="F:DNA-binding transcription factor activity"/>
    <property type="evidence" value="ECO:0007669"/>
    <property type="project" value="TreeGrafter"/>
</dbReference>
<evidence type="ECO:0000256" key="3">
    <source>
        <dbReference type="ARBA" id="ARBA00023163"/>
    </source>
</evidence>
<keyword evidence="2" id="KW-0238">DNA-binding</keyword>
<dbReference type="PROSITE" id="PS50932">
    <property type="entry name" value="HTH_LACI_2"/>
    <property type="match status" value="1"/>
</dbReference>
<keyword evidence="6" id="KW-1185">Reference proteome</keyword>
<proteinExistence type="predicted"/>
<name>A0A162EDX9_9BACI</name>
<protein>
    <submittedName>
        <fullName evidence="5">LacI family transcriptional regulator</fullName>
    </submittedName>
</protein>
<dbReference type="EMBL" id="LTAO01000012">
    <property type="protein sequence ID" value="KYG32353.1"/>
    <property type="molecule type" value="Genomic_DNA"/>
</dbReference>
<dbReference type="CDD" id="cd01392">
    <property type="entry name" value="HTH_LacI"/>
    <property type="match status" value="1"/>
</dbReference>
<dbReference type="InterPro" id="IPR000843">
    <property type="entry name" value="HTH_LacI"/>
</dbReference>
<keyword evidence="1" id="KW-0805">Transcription regulation</keyword>
<feature type="domain" description="HTH lacI-type" evidence="4">
    <location>
        <begin position="3"/>
        <end position="57"/>
    </location>
</feature>
<dbReference type="RefSeq" id="WP_061948623.1">
    <property type="nucleotide sequence ID" value="NZ_LTAO01000012.1"/>
</dbReference>
<sequence>MSVTIKDVAKKAKVAPSTVSRVISDSPRISQQTKEKVRLAMTELGYHPNYHARSLVNQSTRTLGVIMPSSPKGAFQNPFFSEVLRGITAKASVDKFGLYLSTGQSDDEIYDDVQQMVFSRRIDGIILLYSKMNDRIIPFLLKEKFPFVLVGRPADQFHEQVYYVNNDNFKAAKMVTEYLLLLGHKRIGFIGGELDQIVTVDHQRGYESALEHSDISVNKKYLIYNNEGVLEDSQESLIELMAHKPSPTALVVADDLMALSVLRLLNEMGLRVPEDMSIVSFNNIMLSQLTLPPLTTVDIHIYELGFIGTEKLINMINQKEQENETIIPYRFIKRQTCKKQNI</sequence>
<evidence type="ECO:0000256" key="1">
    <source>
        <dbReference type="ARBA" id="ARBA00023015"/>
    </source>
</evidence>
<dbReference type="Pfam" id="PF13377">
    <property type="entry name" value="Peripla_BP_3"/>
    <property type="match status" value="1"/>
</dbReference>
<evidence type="ECO:0000313" key="6">
    <source>
        <dbReference type="Proteomes" id="UP000075806"/>
    </source>
</evidence>
<dbReference type="SUPFAM" id="SSF47413">
    <property type="entry name" value="lambda repressor-like DNA-binding domains"/>
    <property type="match status" value="1"/>
</dbReference>